<sequence length="256" mass="27207">MAPDPLATSVSFSRTQLSAEDLQRHDDAYGALTEAVRELCDAQLRTRVSLDEAGAVTEEIQALTRRLLADARPGALGMELDHDGGGREHGNAVLGLRNPIAMAVGPHSMFWDGNGASATLALGPVYEGPSGCVHGGVIALVLDQLFAEAAAAAGHPGMTAGLTLTYRRPTPLGTVRVSAWVEKVDGRKRVVKARCEDADGNLTVEGEALLILPRRILEMDAVWPKRPPKAVRDTRPKPASTSDSADLPDRRGEPAR</sequence>
<dbReference type="InterPro" id="IPR006683">
    <property type="entry name" value="Thioestr_dom"/>
</dbReference>
<evidence type="ECO:0000256" key="1">
    <source>
        <dbReference type="SAM" id="MobiDB-lite"/>
    </source>
</evidence>
<name>A0ABV6MC07_9ACTN</name>
<gene>
    <name evidence="3" type="ORF">ACFFIA_30360</name>
</gene>
<organism evidence="3 4">
    <name type="scientific">Phytohabitans kaempferiae</name>
    <dbReference type="NCBI Taxonomy" id="1620943"/>
    <lineage>
        <taxon>Bacteria</taxon>
        <taxon>Bacillati</taxon>
        <taxon>Actinomycetota</taxon>
        <taxon>Actinomycetes</taxon>
        <taxon>Micromonosporales</taxon>
        <taxon>Micromonosporaceae</taxon>
    </lineage>
</organism>
<dbReference type="Gene3D" id="3.10.129.10">
    <property type="entry name" value="Hotdog Thioesterase"/>
    <property type="match status" value="1"/>
</dbReference>
<reference evidence="3 4" key="1">
    <citation type="submission" date="2024-09" db="EMBL/GenBank/DDBJ databases">
        <authorList>
            <person name="Sun Q."/>
            <person name="Mori K."/>
        </authorList>
    </citation>
    <scope>NUCLEOTIDE SEQUENCE [LARGE SCALE GENOMIC DNA]</scope>
    <source>
        <strain evidence="3 4">TBRC 3947</strain>
    </source>
</reference>
<dbReference type="CDD" id="cd03443">
    <property type="entry name" value="PaaI_thioesterase"/>
    <property type="match status" value="1"/>
</dbReference>
<dbReference type="Pfam" id="PF03061">
    <property type="entry name" value="4HBT"/>
    <property type="match status" value="1"/>
</dbReference>
<evidence type="ECO:0000313" key="4">
    <source>
        <dbReference type="Proteomes" id="UP001589867"/>
    </source>
</evidence>
<comment type="caution">
    <text evidence="3">The sequence shown here is derived from an EMBL/GenBank/DDBJ whole genome shotgun (WGS) entry which is preliminary data.</text>
</comment>
<dbReference type="EMBL" id="JBHLUH010000063">
    <property type="protein sequence ID" value="MFC0531962.1"/>
    <property type="molecule type" value="Genomic_DNA"/>
</dbReference>
<dbReference type="EC" id="3.1.2.-" evidence="3"/>
<dbReference type="PANTHER" id="PTHR47260">
    <property type="entry name" value="UPF0644 PROTEIN PB2B4.06"/>
    <property type="match status" value="1"/>
</dbReference>
<dbReference type="PANTHER" id="PTHR47260:SF1">
    <property type="entry name" value="UPF0644 PROTEIN PB2B4.06"/>
    <property type="match status" value="1"/>
</dbReference>
<feature type="compositionally biased region" description="Basic and acidic residues" evidence="1">
    <location>
        <begin position="247"/>
        <end position="256"/>
    </location>
</feature>
<dbReference type="InterPro" id="IPR052061">
    <property type="entry name" value="PTE-AB_protein"/>
</dbReference>
<proteinExistence type="predicted"/>
<dbReference type="SUPFAM" id="SSF54637">
    <property type="entry name" value="Thioesterase/thiol ester dehydrase-isomerase"/>
    <property type="match status" value="1"/>
</dbReference>
<dbReference type="Proteomes" id="UP001589867">
    <property type="component" value="Unassembled WGS sequence"/>
</dbReference>
<evidence type="ECO:0000313" key="3">
    <source>
        <dbReference type="EMBL" id="MFC0531962.1"/>
    </source>
</evidence>
<feature type="region of interest" description="Disordered" evidence="1">
    <location>
        <begin position="224"/>
        <end position="256"/>
    </location>
</feature>
<accession>A0ABV6MC07</accession>
<dbReference type="InterPro" id="IPR029069">
    <property type="entry name" value="HotDog_dom_sf"/>
</dbReference>
<dbReference type="GO" id="GO:0016787">
    <property type="term" value="F:hydrolase activity"/>
    <property type="evidence" value="ECO:0007669"/>
    <property type="project" value="UniProtKB-KW"/>
</dbReference>
<evidence type="ECO:0000259" key="2">
    <source>
        <dbReference type="Pfam" id="PF03061"/>
    </source>
</evidence>
<feature type="domain" description="Thioesterase" evidence="2">
    <location>
        <begin position="131"/>
        <end position="202"/>
    </location>
</feature>
<protein>
    <submittedName>
        <fullName evidence="3">PaaI family thioesterase</fullName>
        <ecNumber evidence="3">3.1.2.-</ecNumber>
    </submittedName>
</protein>
<keyword evidence="3" id="KW-0378">Hydrolase</keyword>
<dbReference type="RefSeq" id="WP_377257348.1">
    <property type="nucleotide sequence ID" value="NZ_JBHLUH010000063.1"/>
</dbReference>
<keyword evidence="4" id="KW-1185">Reference proteome</keyword>